<organism evidence="2 3">
    <name type="scientific">Sphaerisporangium flaviroseum</name>
    <dbReference type="NCBI Taxonomy" id="509199"/>
    <lineage>
        <taxon>Bacteria</taxon>
        <taxon>Bacillati</taxon>
        <taxon>Actinomycetota</taxon>
        <taxon>Actinomycetes</taxon>
        <taxon>Streptosporangiales</taxon>
        <taxon>Streptosporangiaceae</taxon>
        <taxon>Sphaerisporangium</taxon>
    </lineage>
</organism>
<dbReference type="EMBL" id="BAAAZR010000063">
    <property type="protein sequence ID" value="GAA3845739.1"/>
    <property type="molecule type" value="Genomic_DNA"/>
</dbReference>
<accession>A0ABP7JIB3</accession>
<gene>
    <name evidence="2" type="ORF">GCM10022226_81410</name>
</gene>
<evidence type="ECO:0000313" key="2">
    <source>
        <dbReference type="EMBL" id="GAA3845739.1"/>
    </source>
</evidence>
<dbReference type="SUPFAM" id="SSF82607">
    <property type="entry name" value="YbaB-like"/>
    <property type="match status" value="1"/>
</dbReference>
<evidence type="ECO:0000313" key="3">
    <source>
        <dbReference type="Proteomes" id="UP001500888"/>
    </source>
</evidence>
<evidence type="ECO:0000256" key="1">
    <source>
        <dbReference type="SAM" id="Coils"/>
    </source>
</evidence>
<dbReference type="Pfam" id="PF02575">
    <property type="entry name" value="YbaB_DNA_bd"/>
    <property type="match status" value="1"/>
</dbReference>
<reference evidence="3" key="1">
    <citation type="journal article" date="2019" name="Int. J. Syst. Evol. Microbiol.">
        <title>The Global Catalogue of Microorganisms (GCM) 10K type strain sequencing project: providing services to taxonomists for standard genome sequencing and annotation.</title>
        <authorList>
            <consortium name="The Broad Institute Genomics Platform"/>
            <consortium name="The Broad Institute Genome Sequencing Center for Infectious Disease"/>
            <person name="Wu L."/>
            <person name="Ma J."/>
        </authorList>
    </citation>
    <scope>NUCLEOTIDE SEQUENCE [LARGE SCALE GENOMIC DNA]</scope>
    <source>
        <strain evidence="3">JCM 16908</strain>
    </source>
</reference>
<dbReference type="InterPro" id="IPR036894">
    <property type="entry name" value="YbaB-like_sf"/>
</dbReference>
<keyword evidence="3" id="KW-1185">Reference proteome</keyword>
<protein>
    <recommendedName>
        <fullName evidence="4">YbaB/EbfC family DNA-binding protein</fullName>
    </recommendedName>
</protein>
<comment type="caution">
    <text evidence="2">The sequence shown here is derived from an EMBL/GenBank/DDBJ whole genome shotgun (WGS) entry which is preliminary data.</text>
</comment>
<dbReference type="RefSeq" id="WP_344953328.1">
    <property type="nucleotide sequence ID" value="NZ_BAAAZR010000063.1"/>
</dbReference>
<feature type="coiled-coil region" evidence="1">
    <location>
        <begin position="62"/>
        <end position="89"/>
    </location>
</feature>
<dbReference type="Proteomes" id="UP001500888">
    <property type="component" value="Unassembled WGS sequence"/>
</dbReference>
<dbReference type="Gene3D" id="3.30.1310.10">
    <property type="entry name" value="Nucleoid-associated protein YbaB-like domain"/>
    <property type="match status" value="1"/>
</dbReference>
<name>A0ABP7JIB3_9ACTN</name>
<dbReference type="InterPro" id="IPR004401">
    <property type="entry name" value="YbaB/EbfC"/>
</dbReference>
<proteinExistence type="predicted"/>
<keyword evidence="1" id="KW-0175">Coiled coil</keyword>
<evidence type="ECO:0008006" key="4">
    <source>
        <dbReference type="Google" id="ProtNLM"/>
    </source>
</evidence>
<sequence>MSDDKSVQVTIGANGLVERVEIDPRTLRQGSEALAELTRDAMRHAQEDYFRRLAQTTAPEHAEKARAAKEQLQRRLDEIDARYSERMQELHALLDRLSRDR</sequence>